<reference evidence="11 12" key="2">
    <citation type="submission" date="2019-01" db="EMBL/GenBank/DDBJ databases">
        <authorList>
            <person name="Li Y."/>
        </authorList>
    </citation>
    <scope>NUCLEOTIDE SEQUENCE [LARGE SCALE GENOMIC DNA]</scope>
    <source>
        <strain evidence="11 12">D19-10-3-21</strain>
    </source>
</reference>
<dbReference type="InterPro" id="IPR000515">
    <property type="entry name" value="MetI-like"/>
</dbReference>
<evidence type="ECO:0000313" key="12">
    <source>
        <dbReference type="Proteomes" id="UP000285295"/>
    </source>
</evidence>
<dbReference type="GO" id="GO:0005886">
    <property type="term" value="C:plasma membrane"/>
    <property type="evidence" value="ECO:0007669"/>
    <property type="project" value="UniProtKB-SubCell"/>
</dbReference>
<evidence type="ECO:0000256" key="1">
    <source>
        <dbReference type="ARBA" id="ARBA00004651"/>
    </source>
</evidence>
<evidence type="ECO:0000259" key="10">
    <source>
        <dbReference type="PROSITE" id="PS50928"/>
    </source>
</evidence>
<comment type="similarity">
    <text evidence="9">Belongs to the binding-protein-dependent transport system permease family.</text>
</comment>
<evidence type="ECO:0000256" key="8">
    <source>
        <dbReference type="ARBA" id="ARBA00023136"/>
    </source>
</evidence>
<keyword evidence="2 9" id="KW-0813">Transport</keyword>
<dbReference type="Proteomes" id="UP000285295">
    <property type="component" value="Unassembled WGS sequence"/>
</dbReference>
<dbReference type="PANTHER" id="PTHR43386:SF1">
    <property type="entry name" value="D,D-DIPEPTIDE TRANSPORT SYSTEM PERMEASE PROTEIN DDPC-RELATED"/>
    <property type="match status" value="1"/>
</dbReference>
<keyword evidence="6" id="KW-0653">Protein transport</keyword>
<dbReference type="RefSeq" id="WP_128235860.1">
    <property type="nucleotide sequence ID" value="NZ_SAUX01000002.1"/>
</dbReference>
<dbReference type="OrthoDB" id="9805884at2"/>
<organism evidence="11 12">
    <name type="scientific">Paenirhodobacter populi</name>
    <dbReference type="NCBI Taxonomy" id="2306993"/>
    <lineage>
        <taxon>Bacteria</taxon>
        <taxon>Pseudomonadati</taxon>
        <taxon>Pseudomonadota</taxon>
        <taxon>Alphaproteobacteria</taxon>
        <taxon>Rhodobacterales</taxon>
        <taxon>Rhodobacter group</taxon>
        <taxon>Paenirhodobacter</taxon>
    </lineage>
</organism>
<evidence type="ECO:0000256" key="7">
    <source>
        <dbReference type="ARBA" id="ARBA00022989"/>
    </source>
</evidence>
<dbReference type="PROSITE" id="PS50928">
    <property type="entry name" value="ABC_TM1"/>
    <property type="match status" value="1"/>
</dbReference>
<dbReference type="EMBL" id="SAUX01000002">
    <property type="protein sequence ID" value="RWR31872.1"/>
    <property type="molecule type" value="Genomic_DNA"/>
</dbReference>
<evidence type="ECO:0000313" key="11">
    <source>
        <dbReference type="EMBL" id="RWR31872.1"/>
    </source>
</evidence>
<name>A0A443KGI2_9RHOB</name>
<reference evidence="11 12" key="1">
    <citation type="submission" date="2019-01" db="EMBL/GenBank/DDBJ databases">
        <title>Sinorhodobacter populi sp. nov. isolated from the symptomatic bark tissue of Populus euramericana canker.</title>
        <authorList>
            <person name="Xu G."/>
        </authorList>
    </citation>
    <scope>NUCLEOTIDE SEQUENCE [LARGE SCALE GENOMIC DNA]</scope>
    <source>
        <strain evidence="11 12">D19-10-3-21</strain>
    </source>
</reference>
<evidence type="ECO:0000256" key="3">
    <source>
        <dbReference type="ARBA" id="ARBA00022475"/>
    </source>
</evidence>
<dbReference type="InterPro" id="IPR050366">
    <property type="entry name" value="BP-dependent_transpt_permease"/>
</dbReference>
<feature type="domain" description="ABC transmembrane type-1" evidence="10">
    <location>
        <begin position="73"/>
        <end position="267"/>
    </location>
</feature>
<comment type="subcellular location">
    <subcellularLocation>
        <location evidence="1 9">Cell membrane</location>
        <topology evidence="1 9">Multi-pass membrane protein</topology>
    </subcellularLocation>
</comment>
<dbReference type="InterPro" id="IPR035906">
    <property type="entry name" value="MetI-like_sf"/>
</dbReference>
<sequence length="278" mass="30156">MSIQTAFRNRRWASRIGVLIAVVVILSVGGRMMADLLPDYTTSRDVLHPPAPGHWLGTNDIGQDVSVGLARGLPNTVMIPVVVALISLPIAGAFAAVAALGGRFSESIVLRGIEILQVLPSMLLLLLLATWIRPGFAGVVLLVALTSWHDDVRLLRAIILREITRESLRYARVHGASWAYCLRRHILPSVWPAITALYVQNVRGGVMKVAGLGFLGLIDPRLVTWGGMMQDALPYLHGNAWPWLLLPPACALSLFLAILILAGQRLEERALAGSVAPR</sequence>
<feature type="transmembrane region" description="Helical" evidence="9">
    <location>
        <begin position="77"/>
        <end position="101"/>
    </location>
</feature>
<keyword evidence="4 9" id="KW-0812">Transmembrane</keyword>
<keyword evidence="8 9" id="KW-0472">Membrane</keyword>
<evidence type="ECO:0000256" key="6">
    <source>
        <dbReference type="ARBA" id="ARBA00022927"/>
    </source>
</evidence>
<dbReference type="SUPFAM" id="SSF161098">
    <property type="entry name" value="MetI-like"/>
    <property type="match status" value="1"/>
</dbReference>
<accession>A0A443KGI2</accession>
<keyword evidence="5" id="KW-0571">Peptide transport</keyword>
<evidence type="ECO:0000256" key="5">
    <source>
        <dbReference type="ARBA" id="ARBA00022856"/>
    </source>
</evidence>
<feature type="transmembrane region" description="Helical" evidence="9">
    <location>
        <begin position="122"/>
        <end position="145"/>
    </location>
</feature>
<dbReference type="Gene3D" id="1.10.3720.10">
    <property type="entry name" value="MetI-like"/>
    <property type="match status" value="1"/>
</dbReference>
<comment type="caution">
    <text evidence="11">The sequence shown here is derived from an EMBL/GenBank/DDBJ whole genome shotgun (WGS) entry which is preliminary data.</text>
</comment>
<proteinExistence type="inferred from homology"/>
<dbReference type="Pfam" id="PF00528">
    <property type="entry name" value="BPD_transp_1"/>
    <property type="match status" value="1"/>
</dbReference>
<feature type="transmembrane region" description="Helical" evidence="9">
    <location>
        <begin position="240"/>
        <end position="262"/>
    </location>
</feature>
<dbReference type="GO" id="GO:0015031">
    <property type="term" value="P:protein transport"/>
    <property type="evidence" value="ECO:0007669"/>
    <property type="project" value="UniProtKB-KW"/>
</dbReference>
<protein>
    <submittedName>
        <fullName evidence="11">ABC transporter permease</fullName>
    </submittedName>
</protein>
<dbReference type="GO" id="GO:0055085">
    <property type="term" value="P:transmembrane transport"/>
    <property type="evidence" value="ECO:0007669"/>
    <property type="project" value="InterPro"/>
</dbReference>
<evidence type="ECO:0000256" key="4">
    <source>
        <dbReference type="ARBA" id="ARBA00022692"/>
    </source>
</evidence>
<keyword evidence="7 9" id="KW-1133">Transmembrane helix</keyword>
<evidence type="ECO:0000256" key="2">
    <source>
        <dbReference type="ARBA" id="ARBA00022448"/>
    </source>
</evidence>
<gene>
    <name evidence="11" type="ORF">D2T31_02560</name>
</gene>
<feature type="transmembrane region" description="Helical" evidence="9">
    <location>
        <begin position="12"/>
        <end position="34"/>
    </location>
</feature>
<dbReference type="CDD" id="cd06261">
    <property type="entry name" value="TM_PBP2"/>
    <property type="match status" value="1"/>
</dbReference>
<dbReference type="PANTHER" id="PTHR43386">
    <property type="entry name" value="OLIGOPEPTIDE TRANSPORT SYSTEM PERMEASE PROTEIN APPC"/>
    <property type="match status" value="1"/>
</dbReference>
<dbReference type="GO" id="GO:0015833">
    <property type="term" value="P:peptide transport"/>
    <property type="evidence" value="ECO:0007669"/>
    <property type="project" value="UniProtKB-KW"/>
</dbReference>
<keyword evidence="3" id="KW-1003">Cell membrane</keyword>
<evidence type="ECO:0000256" key="9">
    <source>
        <dbReference type="RuleBase" id="RU363032"/>
    </source>
</evidence>
<dbReference type="AlphaFoldDB" id="A0A443KGI2"/>